<dbReference type="InterPro" id="IPR003838">
    <property type="entry name" value="ABC3_permease_C"/>
</dbReference>
<dbReference type="InterPro" id="IPR047590">
    <property type="entry name" value="FtsX_proteobact-type"/>
</dbReference>
<keyword evidence="6" id="KW-0997">Cell inner membrane</keyword>
<evidence type="ECO:0000256" key="7">
    <source>
        <dbReference type="ARBA" id="ARBA00022618"/>
    </source>
</evidence>
<feature type="region of interest" description="Disordered" evidence="12">
    <location>
        <begin position="1"/>
        <end position="55"/>
    </location>
</feature>
<keyword evidence="17" id="KW-1185">Reference proteome</keyword>
<evidence type="ECO:0000256" key="13">
    <source>
        <dbReference type="SAM" id="Phobius"/>
    </source>
</evidence>
<proteinExistence type="inferred from homology"/>
<feature type="compositionally biased region" description="Basic and acidic residues" evidence="12">
    <location>
        <begin position="26"/>
        <end position="37"/>
    </location>
</feature>
<evidence type="ECO:0000256" key="6">
    <source>
        <dbReference type="ARBA" id="ARBA00022519"/>
    </source>
</evidence>
<keyword evidence="5" id="KW-1003">Cell membrane</keyword>
<comment type="caution">
    <text evidence="16">The sequence shown here is derived from an EMBL/GenBank/DDBJ whole genome shotgun (WGS) entry which is preliminary data.</text>
</comment>
<keyword evidence="10 13" id="KW-0472">Membrane</keyword>
<evidence type="ECO:0000256" key="2">
    <source>
        <dbReference type="ARBA" id="ARBA00007379"/>
    </source>
</evidence>
<feature type="domain" description="ABC3 transporter permease C-terminal" evidence="14">
    <location>
        <begin position="235"/>
        <end position="353"/>
    </location>
</feature>
<keyword evidence="8 13" id="KW-0812">Transmembrane</keyword>
<dbReference type="PANTHER" id="PTHR47755:SF1">
    <property type="entry name" value="CELL DIVISION PROTEIN FTSX"/>
    <property type="match status" value="1"/>
</dbReference>
<evidence type="ECO:0000256" key="1">
    <source>
        <dbReference type="ARBA" id="ARBA00004429"/>
    </source>
</evidence>
<accession>A0ABP3TFM8</accession>
<comment type="subunit">
    <text evidence="3">Forms a membrane-associated complex with FtsE.</text>
</comment>
<dbReference type="RefSeq" id="WP_343807297.1">
    <property type="nucleotide sequence ID" value="NZ_BAAAET010000003.1"/>
</dbReference>
<evidence type="ECO:0000259" key="15">
    <source>
        <dbReference type="Pfam" id="PF18075"/>
    </source>
</evidence>
<evidence type="ECO:0000256" key="11">
    <source>
        <dbReference type="ARBA" id="ARBA00023306"/>
    </source>
</evidence>
<evidence type="ECO:0000313" key="17">
    <source>
        <dbReference type="Proteomes" id="UP001499915"/>
    </source>
</evidence>
<feature type="transmembrane region" description="Helical" evidence="13">
    <location>
        <begin position="326"/>
        <end position="350"/>
    </location>
</feature>
<sequence>MAKPGRNEQASAGLRQAGGRQATPRQAERRSTERNPVDRGSAAPRRGAEQHRIQFADRRRSWRRHHLNVAREALLRLKQTPVASLMTLAVLAIALALPGFLLAALGNLQTLTDGWDPQPRIALYMQTELSDASIDSFSRELLLREDLSSVELISRQKGLEEFRQYSAFADLLERFGSNPLPAVIMVLPRDGDPLQLPLLRSELAALPGVDEALLDMEWVQRLAAVLALAQRGSYVLGGLLALAVLLVVGNTVRMTIESRRDEILVSKLVGATDAWVRRPFLYSGFWFGLLGGVLAWLLVQLALSLLAQPAQALADLYLNQFQLQGLGVQGSLIMLATATLLGLSGSWLAVSRHLREIEPGVAIPGDSGSGAV</sequence>
<feature type="transmembrane region" description="Helical" evidence="13">
    <location>
        <begin position="285"/>
        <end position="306"/>
    </location>
</feature>
<name>A0ABP3TFM8_9GAMM</name>
<feature type="domain" description="FtsX extracellular" evidence="15">
    <location>
        <begin position="121"/>
        <end position="211"/>
    </location>
</feature>
<feature type="transmembrane region" description="Helical" evidence="13">
    <location>
        <begin position="82"/>
        <end position="105"/>
    </location>
</feature>
<evidence type="ECO:0000256" key="12">
    <source>
        <dbReference type="SAM" id="MobiDB-lite"/>
    </source>
</evidence>
<reference evidence="17" key="1">
    <citation type="journal article" date="2019" name="Int. J. Syst. Evol. Microbiol.">
        <title>The Global Catalogue of Microorganisms (GCM) 10K type strain sequencing project: providing services to taxonomists for standard genome sequencing and annotation.</title>
        <authorList>
            <consortium name="The Broad Institute Genomics Platform"/>
            <consortium name="The Broad Institute Genome Sequencing Center for Infectious Disease"/>
            <person name="Wu L."/>
            <person name="Ma J."/>
        </authorList>
    </citation>
    <scope>NUCLEOTIDE SEQUENCE [LARGE SCALE GENOMIC DNA]</scope>
    <source>
        <strain evidence="17">JCM 15134</strain>
    </source>
</reference>
<evidence type="ECO:0000256" key="8">
    <source>
        <dbReference type="ARBA" id="ARBA00022692"/>
    </source>
</evidence>
<comment type="subcellular location">
    <subcellularLocation>
        <location evidence="1">Cell inner membrane</location>
        <topology evidence="1">Multi-pass membrane protein</topology>
    </subcellularLocation>
</comment>
<keyword evidence="7" id="KW-0132">Cell division</keyword>
<evidence type="ECO:0000313" key="16">
    <source>
        <dbReference type="EMBL" id="GAA0698288.1"/>
    </source>
</evidence>
<dbReference type="Gene3D" id="3.30.70.3040">
    <property type="match status" value="1"/>
</dbReference>
<feature type="compositionally biased region" description="Basic and acidic residues" evidence="12">
    <location>
        <begin position="46"/>
        <end position="55"/>
    </location>
</feature>
<evidence type="ECO:0000256" key="5">
    <source>
        <dbReference type="ARBA" id="ARBA00022475"/>
    </source>
</evidence>
<gene>
    <name evidence="16" type="primary">ftsX</name>
    <name evidence="16" type="ORF">GCM10009104_28490</name>
</gene>
<protein>
    <recommendedName>
        <fullName evidence="4">Cell division protein FtsX</fullName>
    </recommendedName>
</protein>
<dbReference type="NCBIfam" id="TIGR00439">
    <property type="entry name" value="FtsX_Gneg"/>
    <property type="match status" value="1"/>
</dbReference>
<dbReference type="Pfam" id="PF18075">
    <property type="entry name" value="FtsX_ECD"/>
    <property type="match status" value="1"/>
</dbReference>
<keyword evidence="11" id="KW-0131">Cell cycle</keyword>
<dbReference type="InterPro" id="IPR004513">
    <property type="entry name" value="FtsX"/>
</dbReference>
<dbReference type="Pfam" id="PF02687">
    <property type="entry name" value="FtsX"/>
    <property type="match status" value="1"/>
</dbReference>
<evidence type="ECO:0000256" key="3">
    <source>
        <dbReference type="ARBA" id="ARBA00011160"/>
    </source>
</evidence>
<comment type="similarity">
    <text evidence="2">Belongs to the ABC-4 integral membrane protein family. FtsX subfamily.</text>
</comment>
<evidence type="ECO:0000256" key="10">
    <source>
        <dbReference type="ARBA" id="ARBA00023136"/>
    </source>
</evidence>
<keyword evidence="9 13" id="KW-1133">Transmembrane helix</keyword>
<dbReference type="InterPro" id="IPR040690">
    <property type="entry name" value="FtsX_ECD"/>
</dbReference>
<evidence type="ECO:0000256" key="4">
    <source>
        <dbReference type="ARBA" id="ARBA00021907"/>
    </source>
</evidence>
<organism evidence="16 17">
    <name type="scientific">Marinobacterium maritimum</name>
    <dbReference type="NCBI Taxonomy" id="500162"/>
    <lineage>
        <taxon>Bacteria</taxon>
        <taxon>Pseudomonadati</taxon>
        <taxon>Pseudomonadota</taxon>
        <taxon>Gammaproteobacteria</taxon>
        <taxon>Oceanospirillales</taxon>
        <taxon>Oceanospirillaceae</taxon>
        <taxon>Marinobacterium</taxon>
    </lineage>
</organism>
<evidence type="ECO:0000256" key="9">
    <source>
        <dbReference type="ARBA" id="ARBA00022989"/>
    </source>
</evidence>
<dbReference type="EMBL" id="BAAAET010000003">
    <property type="protein sequence ID" value="GAA0698288.1"/>
    <property type="molecule type" value="Genomic_DNA"/>
</dbReference>
<evidence type="ECO:0000259" key="14">
    <source>
        <dbReference type="Pfam" id="PF02687"/>
    </source>
</evidence>
<dbReference type="Proteomes" id="UP001499915">
    <property type="component" value="Unassembled WGS sequence"/>
</dbReference>
<dbReference type="PANTHER" id="PTHR47755">
    <property type="entry name" value="CELL DIVISION PROTEIN FTSX"/>
    <property type="match status" value="1"/>
</dbReference>
<feature type="transmembrane region" description="Helical" evidence="13">
    <location>
        <begin position="234"/>
        <end position="252"/>
    </location>
</feature>